<dbReference type="AlphaFoldDB" id="A0A132NZ29"/>
<protein>
    <submittedName>
        <fullName evidence="2">Uncharacterized protein</fullName>
    </submittedName>
</protein>
<organism evidence="2 3">
    <name type="scientific">Giardia duodenalis assemblage B</name>
    <dbReference type="NCBI Taxonomy" id="1394984"/>
    <lineage>
        <taxon>Eukaryota</taxon>
        <taxon>Metamonada</taxon>
        <taxon>Diplomonadida</taxon>
        <taxon>Hexamitidae</taxon>
        <taxon>Giardiinae</taxon>
        <taxon>Giardia</taxon>
    </lineage>
</organism>
<evidence type="ECO:0000256" key="1">
    <source>
        <dbReference type="SAM" id="MobiDB-lite"/>
    </source>
</evidence>
<accession>A0A132NZ29</accession>
<name>A0A132NZ29_GIAIN</name>
<dbReference type="OrthoDB" id="10352725at2759"/>
<feature type="region of interest" description="Disordered" evidence="1">
    <location>
        <begin position="1"/>
        <end position="20"/>
    </location>
</feature>
<gene>
    <name evidence="2" type="ORF">QR46_0646</name>
</gene>
<proteinExistence type="predicted"/>
<evidence type="ECO:0000313" key="2">
    <source>
        <dbReference type="EMBL" id="KWX15324.1"/>
    </source>
</evidence>
<dbReference type="VEuPathDB" id="GiardiaDB:QR46_0646"/>
<dbReference type="EMBL" id="JXTI01000010">
    <property type="protein sequence ID" value="KWX15324.1"/>
    <property type="molecule type" value="Genomic_DNA"/>
</dbReference>
<sequence>MAEMLRNHHQASKWRQSQEQRILDNVKQSLEKRKTMDPQFSAYTFQRFTMSNLGPSALSPNPCRLLMSEFTSLGSAVSPHEITGRRLKSTLIERLRSRSPSIYSFKRQQKQFPQSLTLTPSNCKPGMGLKSTVKDLTLSDLGQDSALAPQQLGGKEMVEELPNIKANPVQDQSKRLNPKSNTSYAATACNAMKSNVSKDIVDLSILGTATNSARERLLMHMSREDIEQEALRNRLLEDAGLRKERKHAPYVKLADRRQNINTHVSGERVRVRHIITADCALARKHREERDNLLVSSSCLVRSINPGSSDAKPILNPPKSTKQLATSMPPRQTGTMTDTKLSNYVSRQSQAELIATYQQASIKLKAELHEKKCKRSDLQNRLRYLQVLASMRLQPDRVPLGFYCYLNLPCCHYSIYSEPHFSIGELCVKCRQRIENCVMIKADIAS</sequence>
<dbReference type="Proteomes" id="UP000070089">
    <property type="component" value="Unassembled WGS sequence"/>
</dbReference>
<feature type="region of interest" description="Disordered" evidence="1">
    <location>
        <begin position="309"/>
        <end position="337"/>
    </location>
</feature>
<evidence type="ECO:0000313" key="3">
    <source>
        <dbReference type="Proteomes" id="UP000070089"/>
    </source>
</evidence>
<reference evidence="2 3" key="1">
    <citation type="journal article" date="2015" name="Mol. Biochem. Parasitol.">
        <title>Identification of polymorphic genes for use in assemblage B genotyping assays through comparative genomics of multiple assemblage B Giardia duodenalis isolates.</title>
        <authorList>
            <person name="Wielinga C."/>
            <person name="Thompson R.C."/>
            <person name="Monis P."/>
            <person name="Ryan U."/>
        </authorList>
    </citation>
    <scope>NUCLEOTIDE SEQUENCE [LARGE SCALE GENOMIC DNA]</scope>
    <source>
        <strain evidence="2 3">BAH15c1</strain>
    </source>
</reference>
<feature type="compositionally biased region" description="Polar residues" evidence="1">
    <location>
        <begin position="317"/>
        <end position="337"/>
    </location>
</feature>
<comment type="caution">
    <text evidence="2">The sequence shown here is derived from an EMBL/GenBank/DDBJ whole genome shotgun (WGS) entry which is preliminary data.</text>
</comment>